<keyword evidence="4" id="KW-0812">Transmembrane</keyword>
<comment type="similarity">
    <text evidence="2">Belongs to the methyl-accepting chemotaxis (MCP) protein family.</text>
</comment>
<evidence type="ECO:0000313" key="6">
    <source>
        <dbReference type="EMBL" id="RHX81124.1"/>
    </source>
</evidence>
<proteinExistence type="inferred from homology"/>
<feature type="transmembrane region" description="Helical" evidence="4">
    <location>
        <begin position="83"/>
        <end position="102"/>
    </location>
</feature>
<dbReference type="Gene3D" id="1.10.287.950">
    <property type="entry name" value="Methyl-accepting chemotaxis protein"/>
    <property type="match status" value="1"/>
</dbReference>
<reference evidence="6 7" key="2">
    <citation type="journal article" date="2020" name="Int. J. Syst. Evol. Microbiol.">
        <title>Leptospira yasudae sp. nov. and Leptospira stimsonii sp. nov., two new species of the pathogenic group isolated from environmental sources.</title>
        <authorList>
            <person name="Casanovas-Massana A."/>
            <person name="Hamond C."/>
            <person name="Santos L.A."/>
            <person name="de Oliveira D."/>
            <person name="Hacker K.P."/>
            <person name="Balassiano I."/>
            <person name="Costa F."/>
            <person name="Medeiros M.A."/>
            <person name="Reis M.G."/>
            <person name="Ko A.I."/>
            <person name="Wunder E.A."/>
        </authorList>
    </citation>
    <scope>NUCLEOTIDE SEQUENCE [LARGE SCALE GENOMIC DNA]</scope>
    <source>
        <strain evidence="6 7">B21</strain>
    </source>
</reference>
<dbReference type="Pfam" id="PF00015">
    <property type="entry name" value="MCPsignal"/>
    <property type="match status" value="1"/>
</dbReference>
<evidence type="ECO:0000313" key="7">
    <source>
        <dbReference type="Proteomes" id="UP000285569"/>
    </source>
</evidence>
<keyword evidence="3" id="KW-0807">Transducer</keyword>
<dbReference type="RefSeq" id="WP_118954643.1">
    <property type="nucleotide sequence ID" value="NZ_QHCR01000002.1"/>
</dbReference>
<accession>A0ABX9M6G5</accession>
<dbReference type="PANTHER" id="PTHR43531">
    <property type="entry name" value="PROTEIN ICFG"/>
    <property type="match status" value="1"/>
</dbReference>
<feature type="transmembrane region" description="Helical" evidence="4">
    <location>
        <begin position="184"/>
        <end position="202"/>
    </location>
</feature>
<name>A0ABX9M6G5_9LEPT</name>
<dbReference type="InterPro" id="IPR051310">
    <property type="entry name" value="MCP_chemotaxis"/>
</dbReference>
<feature type="domain" description="Methyl-accepting transducer" evidence="5">
    <location>
        <begin position="260"/>
        <end position="496"/>
    </location>
</feature>
<dbReference type="InterPro" id="IPR004089">
    <property type="entry name" value="MCPsignal_dom"/>
</dbReference>
<dbReference type="EMBL" id="QHCR01000002">
    <property type="protein sequence ID" value="RHX81124.1"/>
    <property type="molecule type" value="Genomic_DNA"/>
</dbReference>
<dbReference type="SMART" id="SM00283">
    <property type="entry name" value="MA"/>
    <property type="match status" value="1"/>
</dbReference>
<keyword evidence="7" id="KW-1185">Reference proteome</keyword>
<dbReference type="Proteomes" id="UP000285569">
    <property type="component" value="Unassembled WGS sequence"/>
</dbReference>
<feature type="transmembrane region" description="Helical" evidence="4">
    <location>
        <begin position="51"/>
        <end position="71"/>
    </location>
</feature>
<keyword evidence="4" id="KW-1133">Transmembrane helix</keyword>
<organism evidence="6 7">
    <name type="scientific">Leptospira yasudae</name>
    <dbReference type="NCBI Taxonomy" id="2202201"/>
    <lineage>
        <taxon>Bacteria</taxon>
        <taxon>Pseudomonadati</taxon>
        <taxon>Spirochaetota</taxon>
        <taxon>Spirochaetia</taxon>
        <taxon>Leptospirales</taxon>
        <taxon>Leptospiraceae</taxon>
        <taxon>Leptospira</taxon>
    </lineage>
</organism>
<keyword evidence="4" id="KW-0472">Membrane</keyword>
<evidence type="ECO:0000256" key="4">
    <source>
        <dbReference type="SAM" id="Phobius"/>
    </source>
</evidence>
<gene>
    <name evidence="6" type="ORF">DLM77_03175</name>
</gene>
<comment type="caution">
    <text evidence="6">The sequence shown here is derived from an EMBL/GenBank/DDBJ whole genome shotgun (WGS) entry which is preliminary data.</text>
</comment>
<feature type="transmembrane region" description="Helical" evidence="4">
    <location>
        <begin position="114"/>
        <end position="132"/>
    </location>
</feature>
<evidence type="ECO:0000256" key="2">
    <source>
        <dbReference type="ARBA" id="ARBA00029447"/>
    </source>
</evidence>
<evidence type="ECO:0000259" key="5">
    <source>
        <dbReference type="PROSITE" id="PS50111"/>
    </source>
</evidence>
<reference evidence="7" key="1">
    <citation type="submission" date="2018-05" db="EMBL/GenBank/DDBJ databases">
        <title>Leptospira yasudae sp. nov. and Leptospira stimsonii sp. nov., two pathogenic species of the genus Leptospira isolated from environmental sources.</title>
        <authorList>
            <person name="Casanovas-Massana A."/>
            <person name="Hamond C."/>
            <person name="Santos L.A."/>
            <person name="Hacker K.P."/>
            <person name="Balassiano I."/>
            <person name="Medeiros M.A."/>
            <person name="Reis M.G."/>
            <person name="Ko A.I."/>
            <person name="Wunder E.A."/>
        </authorList>
    </citation>
    <scope>NUCLEOTIDE SEQUENCE [LARGE SCALE GENOMIC DNA]</scope>
    <source>
        <strain evidence="7">B21</strain>
    </source>
</reference>
<sequence length="529" mass="58744">MQVIDNEIKQSDQEIIASGSIYINHIRLILVFLFYFSVFVNWKQNSPGQNASYLVGISTIFAYALYGYYKIKFRNGFTEIQSKVLLVADVLIFFSSMAVVAVDKPELSAGVVRNQVLTAIGFVYIICSTLLLSPNFIVLIGFISALTQSIVIMLSGLNGLNFVIDPVLSTAIGSASPSEQFLKILFMFTSSLILQFLVKLFLKLRDNSKIRQKKLEESYRFMNDKTQRMNESAQYLKSSSQNLKNFMNDFSALVSDHASSFEEISSTVEEFQSQTENSSDTVQKQFKQIASLLNHTDNLKSIIERISQFNETLDQSMDKVRKSGSMVTGFVEELAKSLSSLGDSFRSVGEVNRIMSEVADRTNLLSLNASIEAARAGEAGKGFAVVAQEVSKLAESSAGNADLISKIIRDSSNHVVTGQKSAETTAGHVKEQDILFQDLFSRFNEFLKLFEQQRTINSHFFSSLDHLRSLSSEIELASSEQSIGLTGIVNAIASLQNSMESLTEKSENLANIILELDLQSNRLTKVDGE</sequence>
<protein>
    <submittedName>
        <fullName evidence="6">Chemotaxis protein</fullName>
    </submittedName>
</protein>
<feature type="transmembrane region" description="Helical" evidence="4">
    <location>
        <begin position="139"/>
        <end position="164"/>
    </location>
</feature>
<dbReference type="SUPFAM" id="SSF58104">
    <property type="entry name" value="Methyl-accepting chemotaxis protein (MCP) signaling domain"/>
    <property type="match status" value="1"/>
</dbReference>
<evidence type="ECO:0000256" key="3">
    <source>
        <dbReference type="PROSITE-ProRule" id="PRU00284"/>
    </source>
</evidence>
<dbReference type="PANTHER" id="PTHR43531:SF11">
    <property type="entry name" value="METHYL-ACCEPTING CHEMOTAXIS PROTEIN 3"/>
    <property type="match status" value="1"/>
</dbReference>
<evidence type="ECO:0000256" key="1">
    <source>
        <dbReference type="ARBA" id="ARBA00022500"/>
    </source>
</evidence>
<dbReference type="PROSITE" id="PS50111">
    <property type="entry name" value="CHEMOTAXIS_TRANSDUC_2"/>
    <property type="match status" value="1"/>
</dbReference>
<feature type="transmembrane region" description="Helical" evidence="4">
    <location>
        <begin position="21"/>
        <end position="39"/>
    </location>
</feature>
<keyword evidence="1" id="KW-0145">Chemotaxis</keyword>